<dbReference type="Pfam" id="PF09350">
    <property type="entry name" value="DJC28_CD"/>
    <property type="match status" value="1"/>
</dbReference>
<dbReference type="Proteomes" id="UP000192920">
    <property type="component" value="Unassembled WGS sequence"/>
</dbReference>
<gene>
    <name evidence="2" type="ORF">SAMN02745746_00852</name>
</gene>
<dbReference type="InterPro" id="IPR052573">
    <property type="entry name" value="DnaJ_C_subfamily_28"/>
</dbReference>
<dbReference type="RefSeq" id="WP_085275189.1">
    <property type="nucleotide sequence ID" value="NZ_FXAG01000003.1"/>
</dbReference>
<evidence type="ECO:0000313" key="3">
    <source>
        <dbReference type="Proteomes" id="UP000192920"/>
    </source>
</evidence>
<name>A0A1Y6BBQ7_9NEIS</name>
<evidence type="ECO:0000259" key="1">
    <source>
        <dbReference type="Pfam" id="PF09350"/>
    </source>
</evidence>
<proteinExistence type="predicted"/>
<organism evidence="2 3">
    <name type="scientific">Pseudogulbenkiania subflava DSM 22618</name>
    <dbReference type="NCBI Taxonomy" id="1123014"/>
    <lineage>
        <taxon>Bacteria</taxon>
        <taxon>Pseudomonadati</taxon>
        <taxon>Pseudomonadota</taxon>
        <taxon>Betaproteobacteria</taxon>
        <taxon>Neisseriales</taxon>
        <taxon>Chromobacteriaceae</taxon>
        <taxon>Pseudogulbenkiania</taxon>
    </lineage>
</organism>
<keyword evidence="3" id="KW-1185">Reference proteome</keyword>
<sequence length="120" mass="13063">MDILALIGEQRLAEAAEKGELSNLAGEGQPLPEDDISPLVPPEQRMAWRILKNAGYLPPELEARREAVQLAMTLADAEGDALSRGLKRLALLNQRLTEVGLPPVSAEGAYGAKLLRRLER</sequence>
<reference evidence="3" key="1">
    <citation type="submission" date="2017-04" db="EMBL/GenBank/DDBJ databases">
        <authorList>
            <person name="Varghese N."/>
            <person name="Submissions S."/>
        </authorList>
    </citation>
    <scope>NUCLEOTIDE SEQUENCE [LARGE SCALE GENOMIC DNA]</scope>
    <source>
        <strain evidence="3">DSM 22618</strain>
    </source>
</reference>
<evidence type="ECO:0000313" key="2">
    <source>
        <dbReference type="EMBL" id="SMF02967.1"/>
    </source>
</evidence>
<dbReference type="AlphaFoldDB" id="A0A1Y6BBQ7"/>
<dbReference type="EMBL" id="FXAG01000003">
    <property type="protein sequence ID" value="SMF02967.1"/>
    <property type="molecule type" value="Genomic_DNA"/>
</dbReference>
<dbReference type="InterPro" id="IPR018961">
    <property type="entry name" value="DnaJ_homolog_subfam-C_membr-28"/>
</dbReference>
<dbReference type="PANTHER" id="PTHR39158">
    <property type="entry name" value="OS08G0560600 PROTEIN"/>
    <property type="match status" value="1"/>
</dbReference>
<dbReference type="STRING" id="1123014.SAMN02745746_00852"/>
<accession>A0A1Y6BBQ7</accession>
<dbReference type="PANTHER" id="PTHR39158:SF1">
    <property type="entry name" value="DNAJ HOMOLOG SUBFAMILY C MEMBER 28"/>
    <property type="match status" value="1"/>
</dbReference>
<feature type="domain" description="DnaJ homologue subfamily C member 28 conserved" evidence="1">
    <location>
        <begin position="9"/>
        <end position="74"/>
    </location>
</feature>
<protein>
    <recommendedName>
        <fullName evidence="1">DnaJ homologue subfamily C member 28 conserved domain-containing protein</fullName>
    </recommendedName>
</protein>